<protein>
    <recommendedName>
        <fullName evidence="4">DUF4595 domain-containing protein</fullName>
    </recommendedName>
</protein>
<evidence type="ECO:0008006" key="4">
    <source>
        <dbReference type="Google" id="ProtNLM"/>
    </source>
</evidence>
<dbReference type="RefSeq" id="WP_119758004.1">
    <property type="nucleotide sequence ID" value="NZ_CP032382.1"/>
</dbReference>
<evidence type="ECO:0000256" key="1">
    <source>
        <dbReference type="SAM" id="SignalP"/>
    </source>
</evidence>
<reference evidence="3" key="1">
    <citation type="submission" date="2018-09" db="EMBL/GenBank/DDBJ databases">
        <title>Chryseolinea sp. KIS68-18 isolated from soil.</title>
        <authorList>
            <person name="Weon H.-Y."/>
            <person name="Kwon S.-W."/>
            <person name="Lee S.A."/>
        </authorList>
    </citation>
    <scope>NUCLEOTIDE SEQUENCE [LARGE SCALE GENOMIC DNA]</scope>
    <source>
        <strain evidence="3">KIS68-18</strain>
    </source>
</reference>
<feature type="signal peptide" evidence="1">
    <location>
        <begin position="1"/>
        <end position="27"/>
    </location>
</feature>
<dbReference type="KEGG" id="chk:D4L85_31035"/>
<keyword evidence="1" id="KW-0732">Signal</keyword>
<evidence type="ECO:0000313" key="3">
    <source>
        <dbReference type="Proteomes" id="UP000266183"/>
    </source>
</evidence>
<sequence length="419" mass="46650">MSKKLSPHPYYRLFTLLCISACLSACSDSDKNLETAQPLVTLDPQVISSYAPEHWVYATDADGNLLDIKKTTSRERLVLTTTRPIDHFNLTIVNASVDTDGTTYLSVETYADVDRGSTFEVQYGAGLDLRDLVSVAFKLNGYDGPPQGVWFTNRGSYTGYQETIAGGTLHANLLMGGLPSDVLLTTYRHGVPVYAKIQGVKGGDQIELDMNTNFTPFEHQRKLNFDGYNSANIAGAYLDSSGKLASYFNILDTDRLAGSQDATGQPLIGYIDGFDIYKMNLVNYQASGAVAYHKQGNLASSFESFTMPTFNFKFLDTDLRHFTFEFSEDFTYYTAGFTYDAGIASMHWTLYAPQGKPVKIGNIPAEIAAVYPMLQPEGFRYDGCELTKVINGYTYKESILRRHPTQADEFEYYSFMPNP</sequence>
<organism evidence="2 3">
    <name type="scientific">Chryseolinea soli</name>
    <dbReference type="NCBI Taxonomy" id="2321403"/>
    <lineage>
        <taxon>Bacteria</taxon>
        <taxon>Pseudomonadati</taxon>
        <taxon>Bacteroidota</taxon>
        <taxon>Cytophagia</taxon>
        <taxon>Cytophagales</taxon>
        <taxon>Fulvivirgaceae</taxon>
        <taxon>Chryseolinea</taxon>
    </lineage>
</organism>
<dbReference type="EMBL" id="CP032382">
    <property type="protein sequence ID" value="AYB34746.1"/>
    <property type="molecule type" value="Genomic_DNA"/>
</dbReference>
<gene>
    <name evidence="2" type="ORF">D4L85_31035</name>
</gene>
<dbReference type="Proteomes" id="UP000266183">
    <property type="component" value="Chromosome"/>
</dbReference>
<feature type="chain" id="PRO_5017462076" description="DUF4595 domain-containing protein" evidence="1">
    <location>
        <begin position="28"/>
        <end position="419"/>
    </location>
</feature>
<proteinExistence type="predicted"/>
<name>A0A385SW31_9BACT</name>
<evidence type="ECO:0000313" key="2">
    <source>
        <dbReference type="EMBL" id="AYB34746.1"/>
    </source>
</evidence>
<dbReference type="AlphaFoldDB" id="A0A385SW31"/>
<accession>A0A385SW31</accession>
<keyword evidence="3" id="KW-1185">Reference proteome</keyword>